<dbReference type="AlphaFoldDB" id="A0A6A5Z649"/>
<dbReference type="Proteomes" id="UP000799770">
    <property type="component" value="Unassembled WGS sequence"/>
</dbReference>
<evidence type="ECO:0000313" key="1">
    <source>
        <dbReference type="EMBL" id="KAF2113801.1"/>
    </source>
</evidence>
<organism evidence="1 2">
    <name type="scientific">Lophiotrema nucula</name>
    <dbReference type="NCBI Taxonomy" id="690887"/>
    <lineage>
        <taxon>Eukaryota</taxon>
        <taxon>Fungi</taxon>
        <taxon>Dikarya</taxon>
        <taxon>Ascomycota</taxon>
        <taxon>Pezizomycotina</taxon>
        <taxon>Dothideomycetes</taxon>
        <taxon>Pleosporomycetidae</taxon>
        <taxon>Pleosporales</taxon>
        <taxon>Lophiotremataceae</taxon>
        <taxon>Lophiotrema</taxon>
    </lineage>
</organism>
<proteinExistence type="predicted"/>
<evidence type="ECO:0000313" key="2">
    <source>
        <dbReference type="Proteomes" id="UP000799770"/>
    </source>
</evidence>
<keyword evidence="2" id="KW-1185">Reference proteome</keyword>
<name>A0A6A5Z649_9PLEO</name>
<dbReference type="OrthoDB" id="4851247at2759"/>
<gene>
    <name evidence="1" type="ORF">BDV96DRAFT_117705</name>
</gene>
<accession>A0A6A5Z649</accession>
<protein>
    <submittedName>
        <fullName evidence="1">Uncharacterized protein</fullName>
    </submittedName>
</protein>
<dbReference type="EMBL" id="ML977327">
    <property type="protein sequence ID" value="KAF2113801.1"/>
    <property type="molecule type" value="Genomic_DNA"/>
</dbReference>
<sequence length="187" mass="21194">MTLRKLKSESNSPSSVDVRLGANFAFDDICPANEKIQHLTTTTPGWHNWSARKTLNLKVVGSNPTSGSIVVSFCFSFYQFFASLWSRLDQMISESYAAEAEWCILIVNHVFQRDKLPIRLSVENSFCPKELHEGLVATVAVTGGHVSCFCTLSQASIWSVRQTGRGQRRSSWRWKSWMMVVKTWRLG</sequence>
<reference evidence="1" key="1">
    <citation type="journal article" date="2020" name="Stud. Mycol.">
        <title>101 Dothideomycetes genomes: a test case for predicting lifestyles and emergence of pathogens.</title>
        <authorList>
            <person name="Haridas S."/>
            <person name="Albert R."/>
            <person name="Binder M."/>
            <person name="Bloem J."/>
            <person name="Labutti K."/>
            <person name="Salamov A."/>
            <person name="Andreopoulos B."/>
            <person name="Baker S."/>
            <person name="Barry K."/>
            <person name="Bills G."/>
            <person name="Bluhm B."/>
            <person name="Cannon C."/>
            <person name="Castanera R."/>
            <person name="Culley D."/>
            <person name="Daum C."/>
            <person name="Ezra D."/>
            <person name="Gonzalez J."/>
            <person name="Henrissat B."/>
            <person name="Kuo A."/>
            <person name="Liang C."/>
            <person name="Lipzen A."/>
            <person name="Lutzoni F."/>
            <person name="Magnuson J."/>
            <person name="Mondo S."/>
            <person name="Nolan M."/>
            <person name="Ohm R."/>
            <person name="Pangilinan J."/>
            <person name="Park H.-J."/>
            <person name="Ramirez L."/>
            <person name="Alfaro M."/>
            <person name="Sun H."/>
            <person name="Tritt A."/>
            <person name="Yoshinaga Y."/>
            <person name="Zwiers L.-H."/>
            <person name="Turgeon B."/>
            <person name="Goodwin S."/>
            <person name="Spatafora J."/>
            <person name="Crous P."/>
            <person name="Grigoriev I."/>
        </authorList>
    </citation>
    <scope>NUCLEOTIDE SEQUENCE</scope>
    <source>
        <strain evidence="1">CBS 627.86</strain>
    </source>
</reference>